<sequence>MKQPIEFNIAARNGTWNAFRLIDLDTREDQRSSERQWSDGGAWLHIPGSEYMFGRFGFDDDGAAARSFLFFATNTSFAWTVFEGLEPALGKEETPRERLERKLREGFDFSGLDTLRELSRVPEYGISSLFPPPPPRTDCLGPYNRSDHVLRAQEINAIRVYRNAEEMKLVLHGRDLTFIGLGTTIGEFIEPWTEPLYDLVNEMLLSYLQRTVIPHSAAVEVLFPRHREDGQLDVWCHRHFRQPGALPIPSFDSAYVSSRIASFLSRFGDVPVVLEDECVAGITRAVAYMLTRVLDLANRRSIKAGEHAGIMPTDVRMAVYHDAQLRDRFQFSRVYWEGRIGSSSPE</sequence>
<evidence type="ECO:0000313" key="1">
    <source>
        <dbReference type="EMBL" id="KAK3295698.1"/>
    </source>
</evidence>
<name>A0AAE0LSC2_9PEZI</name>
<protein>
    <submittedName>
        <fullName evidence="1">Uncharacterized protein</fullName>
    </submittedName>
</protein>
<gene>
    <name evidence="1" type="ORF">B0H64DRAFT_442069</name>
</gene>
<dbReference type="Proteomes" id="UP001278766">
    <property type="component" value="Unassembled WGS sequence"/>
</dbReference>
<dbReference type="EMBL" id="JAUEPN010000004">
    <property type="protein sequence ID" value="KAK3295698.1"/>
    <property type="molecule type" value="Genomic_DNA"/>
</dbReference>
<reference evidence="1" key="1">
    <citation type="journal article" date="2023" name="Mol. Phylogenet. Evol.">
        <title>Genome-scale phylogeny and comparative genomics of the fungal order Sordariales.</title>
        <authorList>
            <person name="Hensen N."/>
            <person name="Bonometti L."/>
            <person name="Westerberg I."/>
            <person name="Brannstrom I.O."/>
            <person name="Guillou S."/>
            <person name="Cros-Aarteil S."/>
            <person name="Calhoun S."/>
            <person name="Haridas S."/>
            <person name="Kuo A."/>
            <person name="Mondo S."/>
            <person name="Pangilinan J."/>
            <person name="Riley R."/>
            <person name="LaButti K."/>
            <person name="Andreopoulos B."/>
            <person name="Lipzen A."/>
            <person name="Chen C."/>
            <person name="Yan M."/>
            <person name="Daum C."/>
            <person name="Ng V."/>
            <person name="Clum A."/>
            <person name="Steindorff A."/>
            <person name="Ohm R.A."/>
            <person name="Martin F."/>
            <person name="Silar P."/>
            <person name="Natvig D.O."/>
            <person name="Lalanne C."/>
            <person name="Gautier V."/>
            <person name="Ament-Velasquez S.L."/>
            <person name="Kruys A."/>
            <person name="Hutchinson M.I."/>
            <person name="Powell A.J."/>
            <person name="Barry K."/>
            <person name="Miller A.N."/>
            <person name="Grigoriev I.V."/>
            <person name="Debuchy R."/>
            <person name="Gladieux P."/>
            <person name="Hiltunen Thoren M."/>
            <person name="Johannesson H."/>
        </authorList>
    </citation>
    <scope>NUCLEOTIDE SEQUENCE</scope>
    <source>
        <strain evidence="1">CBS 168.71</strain>
    </source>
</reference>
<evidence type="ECO:0000313" key="2">
    <source>
        <dbReference type="Proteomes" id="UP001278766"/>
    </source>
</evidence>
<proteinExistence type="predicted"/>
<accession>A0AAE0LSC2</accession>
<dbReference type="GeneID" id="87843563"/>
<organism evidence="1 2">
    <name type="scientific">Chaetomium fimeti</name>
    <dbReference type="NCBI Taxonomy" id="1854472"/>
    <lineage>
        <taxon>Eukaryota</taxon>
        <taxon>Fungi</taxon>
        <taxon>Dikarya</taxon>
        <taxon>Ascomycota</taxon>
        <taxon>Pezizomycotina</taxon>
        <taxon>Sordariomycetes</taxon>
        <taxon>Sordariomycetidae</taxon>
        <taxon>Sordariales</taxon>
        <taxon>Chaetomiaceae</taxon>
        <taxon>Chaetomium</taxon>
    </lineage>
</organism>
<dbReference type="RefSeq" id="XP_062659212.1">
    <property type="nucleotide sequence ID" value="XM_062806615.1"/>
</dbReference>
<comment type="caution">
    <text evidence="1">The sequence shown here is derived from an EMBL/GenBank/DDBJ whole genome shotgun (WGS) entry which is preliminary data.</text>
</comment>
<keyword evidence="2" id="KW-1185">Reference proteome</keyword>
<dbReference type="AlphaFoldDB" id="A0AAE0LSC2"/>
<reference evidence="1" key="2">
    <citation type="submission" date="2023-06" db="EMBL/GenBank/DDBJ databases">
        <authorList>
            <consortium name="Lawrence Berkeley National Laboratory"/>
            <person name="Haridas S."/>
            <person name="Hensen N."/>
            <person name="Bonometti L."/>
            <person name="Westerberg I."/>
            <person name="Brannstrom I.O."/>
            <person name="Guillou S."/>
            <person name="Cros-Aarteil S."/>
            <person name="Calhoun S."/>
            <person name="Kuo A."/>
            <person name="Mondo S."/>
            <person name="Pangilinan J."/>
            <person name="Riley R."/>
            <person name="Labutti K."/>
            <person name="Andreopoulos B."/>
            <person name="Lipzen A."/>
            <person name="Chen C."/>
            <person name="Yanf M."/>
            <person name="Daum C."/>
            <person name="Ng V."/>
            <person name="Clum A."/>
            <person name="Steindorff A."/>
            <person name="Ohm R."/>
            <person name="Martin F."/>
            <person name="Silar P."/>
            <person name="Natvig D."/>
            <person name="Lalanne C."/>
            <person name="Gautier V."/>
            <person name="Ament-Velasquez S.L."/>
            <person name="Kruys A."/>
            <person name="Hutchinson M.I."/>
            <person name="Powell A.J."/>
            <person name="Barry K."/>
            <person name="Miller A.N."/>
            <person name="Grigoriev I.V."/>
            <person name="Debuchy R."/>
            <person name="Gladieux P."/>
            <person name="Thoren M.H."/>
            <person name="Johannesson H."/>
        </authorList>
    </citation>
    <scope>NUCLEOTIDE SEQUENCE</scope>
    <source>
        <strain evidence="1">CBS 168.71</strain>
    </source>
</reference>